<name>A0A833UG10_JUGRE</name>
<evidence type="ECO:0000313" key="1">
    <source>
        <dbReference type="EMBL" id="KAF5457218.1"/>
    </source>
</evidence>
<reference evidence="1" key="1">
    <citation type="submission" date="2015-10" db="EMBL/GenBank/DDBJ databases">
        <authorList>
            <person name="Martinez-Garcia P.J."/>
            <person name="Crepeau M.W."/>
            <person name="Puiu D."/>
            <person name="Gonzalez-Ibeas D."/>
            <person name="Whalen J."/>
            <person name="Stevens K."/>
            <person name="Paul R."/>
            <person name="Butterfield T."/>
            <person name="Britton M."/>
            <person name="Reagan R."/>
            <person name="Chakraborty S."/>
            <person name="Walawage S.L."/>
            <person name="Vasquez-Gross H.A."/>
            <person name="Cardeno C."/>
            <person name="Famula R."/>
            <person name="Pratt K."/>
            <person name="Kuruganti S."/>
            <person name="Aradhya M.K."/>
            <person name="Leslie C.A."/>
            <person name="Dandekar A.M."/>
            <person name="Salzberg S.L."/>
            <person name="Wegrzyn J.L."/>
            <person name="Langley C.H."/>
            <person name="Neale D.B."/>
        </authorList>
    </citation>
    <scope>NUCLEOTIDE SEQUENCE</scope>
    <source>
        <tissue evidence="1">Leaves</tissue>
    </source>
</reference>
<organism evidence="1 2">
    <name type="scientific">Juglans regia</name>
    <name type="common">English walnut</name>
    <dbReference type="NCBI Taxonomy" id="51240"/>
    <lineage>
        <taxon>Eukaryota</taxon>
        <taxon>Viridiplantae</taxon>
        <taxon>Streptophyta</taxon>
        <taxon>Embryophyta</taxon>
        <taxon>Tracheophyta</taxon>
        <taxon>Spermatophyta</taxon>
        <taxon>Magnoliopsida</taxon>
        <taxon>eudicotyledons</taxon>
        <taxon>Gunneridae</taxon>
        <taxon>Pentapetalae</taxon>
        <taxon>rosids</taxon>
        <taxon>fabids</taxon>
        <taxon>Fagales</taxon>
        <taxon>Juglandaceae</taxon>
        <taxon>Juglans</taxon>
    </lineage>
</organism>
<gene>
    <name evidence="1" type="ORF">F2P56_021334</name>
</gene>
<evidence type="ECO:0000313" key="2">
    <source>
        <dbReference type="Proteomes" id="UP000619265"/>
    </source>
</evidence>
<dbReference type="Gramene" id="Jr10_02900_p1">
    <property type="protein sequence ID" value="cds.Jr10_02900_p1"/>
    <property type="gene ID" value="Jr10_02900"/>
</dbReference>
<dbReference type="AlphaFoldDB" id="A0A833UG10"/>
<feature type="non-terminal residue" evidence="1">
    <location>
        <position position="1"/>
    </location>
</feature>
<sequence length="142" mass="15946">FSLSLFSHSDRKRDISKSEGIKYLESPCLSFKARPSNHHVLSVPSPSPSLFPPNPPFCPQQPHAPQSVIISIGKKEKDQTEREGSETWTCVCKRRSSGRHPSFLCWAFFLVLSEGSAPFKTFKSLLLGNQASWSDYLLHQAN</sequence>
<protein>
    <submittedName>
        <fullName evidence="1">Uncharacterized protein</fullName>
    </submittedName>
</protein>
<reference evidence="1" key="2">
    <citation type="submission" date="2020-03" db="EMBL/GenBank/DDBJ databases">
        <title>Walnut 2.0.</title>
        <authorList>
            <person name="Marrano A."/>
            <person name="Britton M."/>
            <person name="Zimin A.V."/>
            <person name="Zaini P.A."/>
            <person name="Workman R."/>
            <person name="Puiu D."/>
            <person name="Bianco L."/>
            <person name="Allen B.J."/>
            <person name="Troggio M."/>
            <person name="Leslie C.A."/>
            <person name="Timp W."/>
            <person name="Dendekar A."/>
            <person name="Salzberg S.L."/>
            <person name="Neale D.B."/>
        </authorList>
    </citation>
    <scope>NUCLEOTIDE SEQUENCE</scope>
    <source>
        <tissue evidence="1">Leaves</tissue>
    </source>
</reference>
<dbReference type="Proteomes" id="UP000619265">
    <property type="component" value="Unassembled WGS sequence"/>
</dbReference>
<proteinExistence type="predicted"/>
<comment type="caution">
    <text evidence="1">The sequence shown here is derived from an EMBL/GenBank/DDBJ whole genome shotgun (WGS) entry which is preliminary data.</text>
</comment>
<dbReference type="EMBL" id="LIHL02000010">
    <property type="protein sequence ID" value="KAF5457218.1"/>
    <property type="molecule type" value="Genomic_DNA"/>
</dbReference>
<accession>A0A833UG10</accession>